<comment type="caution">
    <text evidence="2">The sequence shown here is derived from an EMBL/GenBank/DDBJ whole genome shotgun (WGS) entry which is preliminary data.</text>
</comment>
<dbReference type="Proteomes" id="UP001589838">
    <property type="component" value="Unassembled WGS sequence"/>
</dbReference>
<dbReference type="SUPFAM" id="SSF50346">
    <property type="entry name" value="PRC-barrel domain"/>
    <property type="match status" value="2"/>
</dbReference>
<evidence type="ECO:0000259" key="1">
    <source>
        <dbReference type="Pfam" id="PF05239"/>
    </source>
</evidence>
<dbReference type="InterPro" id="IPR014747">
    <property type="entry name" value="Bac_photo_RC_H_C"/>
</dbReference>
<accession>A0ABV6K919</accession>
<reference evidence="2 3" key="1">
    <citation type="submission" date="2024-09" db="EMBL/GenBank/DDBJ databases">
        <authorList>
            <person name="Sun Q."/>
            <person name="Mori K."/>
        </authorList>
    </citation>
    <scope>NUCLEOTIDE SEQUENCE [LARGE SCALE GENOMIC DNA]</scope>
    <source>
        <strain evidence="2 3">NCAIM B.02610</strain>
    </source>
</reference>
<gene>
    <name evidence="2" type="ORF">ACFFHM_04460</name>
</gene>
<evidence type="ECO:0000313" key="3">
    <source>
        <dbReference type="Proteomes" id="UP001589838"/>
    </source>
</evidence>
<dbReference type="RefSeq" id="WP_335962057.1">
    <property type="nucleotide sequence ID" value="NZ_JAXBLX010000023.1"/>
</dbReference>
<protein>
    <submittedName>
        <fullName evidence="2">PRC-barrel domain-containing protein</fullName>
    </submittedName>
</protein>
<dbReference type="InterPro" id="IPR027275">
    <property type="entry name" value="PRC-brl_dom"/>
</dbReference>
<evidence type="ECO:0000313" key="2">
    <source>
        <dbReference type="EMBL" id="MFC0469803.1"/>
    </source>
</evidence>
<feature type="domain" description="PRC-barrel" evidence="1">
    <location>
        <begin position="151"/>
        <end position="218"/>
    </location>
</feature>
<dbReference type="Pfam" id="PF05239">
    <property type="entry name" value="PRC"/>
    <property type="match status" value="2"/>
</dbReference>
<organism evidence="2 3">
    <name type="scientific">Halalkalibacter kiskunsagensis</name>
    <dbReference type="NCBI Taxonomy" id="1548599"/>
    <lineage>
        <taxon>Bacteria</taxon>
        <taxon>Bacillati</taxon>
        <taxon>Bacillota</taxon>
        <taxon>Bacilli</taxon>
        <taxon>Bacillales</taxon>
        <taxon>Bacillaceae</taxon>
        <taxon>Halalkalibacter</taxon>
    </lineage>
</organism>
<sequence>MLYKASTIQSCTVQATDGELGKVKDLYFDSEKWTIRYLVVDTLKWLPGKRVLVSPVSFDNVELDDNNISIFSSTDQIKNSPSVEEHQPITRIKELELHNHYGWSPYWVGGGLWGPGNLPLLSTKEDEQYVSQLEDDQSFLRSVNELKGQVFGYAVKGIDHDELGTVVDFVIDDNSWVIHYLIVDTGDWLPGRKVAISPESIDSINWVEKDIMINLKAEEVEEHSTETDSVLELEEIPVDNLRTRHLLNK</sequence>
<feature type="domain" description="PRC-barrel" evidence="1">
    <location>
        <begin position="3"/>
        <end position="76"/>
    </location>
</feature>
<dbReference type="EMBL" id="JBHLUX010000013">
    <property type="protein sequence ID" value="MFC0469803.1"/>
    <property type="molecule type" value="Genomic_DNA"/>
</dbReference>
<proteinExistence type="predicted"/>
<name>A0ABV6K919_9BACI</name>
<dbReference type="Gene3D" id="3.90.50.10">
    <property type="entry name" value="Photosynthetic Reaction Center, subunit H, domain 2"/>
    <property type="match status" value="2"/>
</dbReference>
<keyword evidence="3" id="KW-1185">Reference proteome</keyword>
<dbReference type="InterPro" id="IPR011033">
    <property type="entry name" value="PRC_barrel-like_sf"/>
</dbReference>